<dbReference type="AlphaFoldDB" id="A0A2J6QZZ7"/>
<proteinExistence type="predicted"/>
<dbReference type="OrthoDB" id="428577at2759"/>
<organism evidence="2 3">
    <name type="scientific">Hyaloscypha variabilis (strain UAMH 11265 / GT02V1 / F)</name>
    <name type="common">Meliniomyces variabilis</name>
    <dbReference type="NCBI Taxonomy" id="1149755"/>
    <lineage>
        <taxon>Eukaryota</taxon>
        <taxon>Fungi</taxon>
        <taxon>Dikarya</taxon>
        <taxon>Ascomycota</taxon>
        <taxon>Pezizomycotina</taxon>
        <taxon>Leotiomycetes</taxon>
        <taxon>Helotiales</taxon>
        <taxon>Hyaloscyphaceae</taxon>
        <taxon>Hyaloscypha</taxon>
        <taxon>Hyaloscypha variabilis</taxon>
    </lineage>
</organism>
<feature type="compositionally biased region" description="Polar residues" evidence="1">
    <location>
        <begin position="19"/>
        <end position="30"/>
    </location>
</feature>
<sequence length="461" mass="51539">MSSRSASSSERTPLVVSLENPTVDPTSSSTSYQTIRISCGDEYLDIELRRTLRLPPDDTLRSVPAGFGSFPIYLADQYASRLPKSISGGAFIPIYQREAMWISFNCLRPFAVKIFANDLNIISGRPHVSTPPPKKTPFMRRLSNSLQGQAQAQAQLAFQRPIPQDYVVPPKQHWIDGIVKLDGIAQQFVGENTNHPVKIKFEITPTKNKNMWIYVELANDPTVPTLRLEANAREHIRDLIDEMLAKMAIPLRKILRMSFEGDIIGPCRYSSCVFVSCADSGTVDTLDTLEASSGDTIYVYLDTQSIASGHGLGAGTTAGKPVPTSRRSPTRGLNKAQWGGVEQIIHPDFLPSSQWDTMNRIAFSVYLVRACDFRAITGFNPPPTPVNAAAYAKHNFEFREEYVEPGMVEELLDEEEQEPGKENQRPQGEENLYESPVFDEDSQDNELTPQKEKHLSIRNFV</sequence>
<evidence type="ECO:0000313" key="3">
    <source>
        <dbReference type="Proteomes" id="UP000235786"/>
    </source>
</evidence>
<feature type="region of interest" description="Disordered" evidence="1">
    <location>
        <begin position="312"/>
        <end position="333"/>
    </location>
</feature>
<dbReference type="Proteomes" id="UP000235786">
    <property type="component" value="Unassembled WGS sequence"/>
</dbReference>
<evidence type="ECO:0000256" key="1">
    <source>
        <dbReference type="SAM" id="MobiDB-lite"/>
    </source>
</evidence>
<accession>A0A2J6QZZ7</accession>
<keyword evidence="3" id="KW-1185">Reference proteome</keyword>
<protein>
    <recommendedName>
        <fullName evidence="4">Ubiquitin-like domain-containing protein</fullName>
    </recommendedName>
</protein>
<dbReference type="EMBL" id="KZ613961">
    <property type="protein sequence ID" value="PMD31835.1"/>
    <property type="molecule type" value="Genomic_DNA"/>
</dbReference>
<reference evidence="2 3" key="1">
    <citation type="submission" date="2016-04" db="EMBL/GenBank/DDBJ databases">
        <title>A degradative enzymes factory behind the ericoid mycorrhizal symbiosis.</title>
        <authorList>
            <consortium name="DOE Joint Genome Institute"/>
            <person name="Martino E."/>
            <person name="Morin E."/>
            <person name="Grelet G."/>
            <person name="Kuo A."/>
            <person name="Kohler A."/>
            <person name="Daghino S."/>
            <person name="Barry K."/>
            <person name="Choi C."/>
            <person name="Cichocki N."/>
            <person name="Clum A."/>
            <person name="Copeland A."/>
            <person name="Hainaut M."/>
            <person name="Haridas S."/>
            <person name="Labutti K."/>
            <person name="Lindquist E."/>
            <person name="Lipzen A."/>
            <person name="Khouja H.-R."/>
            <person name="Murat C."/>
            <person name="Ohm R."/>
            <person name="Olson A."/>
            <person name="Spatafora J."/>
            <person name="Veneault-Fourrey C."/>
            <person name="Henrissat B."/>
            <person name="Grigoriev I."/>
            <person name="Martin F."/>
            <person name="Perotto S."/>
        </authorList>
    </citation>
    <scope>NUCLEOTIDE SEQUENCE [LARGE SCALE GENOMIC DNA]</scope>
    <source>
        <strain evidence="2 3">F</strain>
    </source>
</reference>
<feature type="region of interest" description="Disordered" evidence="1">
    <location>
        <begin position="412"/>
        <end position="461"/>
    </location>
</feature>
<gene>
    <name evidence="2" type="ORF">L207DRAFT_536794</name>
</gene>
<dbReference type="STRING" id="1149755.A0A2J6QZZ7"/>
<evidence type="ECO:0000313" key="2">
    <source>
        <dbReference type="EMBL" id="PMD31835.1"/>
    </source>
</evidence>
<feature type="compositionally biased region" description="Basic and acidic residues" evidence="1">
    <location>
        <begin position="418"/>
        <end position="428"/>
    </location>
</feature>
<feature type="region of interest" description="Disordered" evidence="1">
    <location>
        <begin position="1"/>
        <end position="30"/>
    </location>
</feature>
<name>A0A2J6QZZ7_HYAVF</name>
<evidence type="ECO:0008006" key="4">
    <source>
        <dbReference type="Google" id="ProtNLM"/>
    </source>
</evidence>